<sequence>MNLADSLAEHIKACFPGIWIESHEHDDALLEIAQLCREEDWQLAVWDADAGLQLPGQASDETAGQDPLAALKSLDAMADPQSSTL</sequence>
<organism evidence="2">
    <name type="scientific">marine sediment metagenome</name>
    <dbReference type="NCBI Taxonomy" id="412755"/>
    <lineage>
        <taxon>unclassified sequences</taxon>
        <taxon>metagenomes</taxon>
        <taxon>ecological metagenomes</taxon>
    </lineage>
</organism>
<comment type="caution">
    <text evidence="2">The sequence shown here is derived from an EMBL/GenBank/DDBJ whole genome shotgun (WGS) entry which is preliminary data.</text>
</comment>
<feature type="region of interest" description="Disordered" evidence="1">
    <location>
        <begin position="54"/>
        <end position="85"/>
    </location>
</feature>
<proteinExistence type="predicted"/>
<gene>
    <name evidence="2" type="ORF">S01H1_29165</name>
</gene>
<protein>
    <submittedName>
        <fullName evidence="2">Uncharacterized protein</fullName>
    </submittedName>
</protein>
<accession>X0T3V2</accession>
<evidence type="ECO:0000313" key="2">
    <source>
        <dbReference type="EMBL" id="GAF88168.1"/>
    </source>
</evidence>
<name>X0T3V2_9ZZZZ</name>
<evidence type="ECO:0000256" key="1">
    <source>
        <dbReference type="SAM" id="MobiDB-lite"/>
    </source>
</evidence>
<dbReference type="AlphaFoldDB" id="X0T3V2"/>
<reference evidence="2" key="1">
    <citation type="journal article" date="2014" name="Front. Microbiol.">
        <title>High frequency of phylogenetically diverse reductive dehalogenase-homologous genes in deep subseafloor sedimentary metagenomes.</title>
        <authorList>
            <person name="Kawai M."/>
            <person name="Futagami T."/>
            <person name="Toyoda A."/>
            <person name="Takaki Y."/>
            <person name="Nishi S."/>
            <person name="Hori S."/>
            <person name="Arai W."/>
            <person name="Tsubouchi T."/>
            <person name="Morono Y."/>
            <person name="Uchiyama I."/>
            <person name="Ito T."/>
            <person name="Fujiyama A."/>
            <person name="Inagaki F."/>
            <person name="Takami H."/>
        </authorList>
    </citation>
    <scope>NUCLEOTIDE SEQUENCE</scope>
    <source>
        <strain evidence="2">Expedition CK06-06</strain>
    </source>
</reference>
<dbReference type="EMBL" id="BARS01017867">
    <property type="protein sequence ID" value="GAF88168.1"/>
    <property type="molecule type" value="Genomic_DNA"/>
</dbReference>
<feature type="non-terminal residue" evidence="2">
    <location>
        <position position="85"/>
    </location>
</feature>